<dbReference type="AlphaFoldDB" id="A0A1S3HZI9"/>
<reference evidence="2" key="1">
    <citation type="submission" date="2025-08" db="UniProtKB">
        <authorList>
            <consortium name="RefSeq"/>
        </authorList>
    </citation>
    <scope>IDENTIFICATION</scope>
    <source>
        <tissue evidence="2">Gonads</tissue>
    </source>
</reference>
<evidence type="ECO:0000313" key="2">
    <source>
        <dbReference type="RefSeq" id="XP_013391430.1"/>
    </source>
</evidence>
<dbReference type="Proteomes" id="UP000085678">
    <property type="component" value="Unplaced"/>
</dbReference>
<dbReference type="InParanoid" id="A0A1S3HZI9"/>
<sequence length="346" mass="38824">MALFSNRRSFPSWKTLFSVGALVAILLTAAYWYRTFQEVTRGKIVAEVSKQTTVGNITMAEYALKLTCGQVCDYNIQKREGDAFLKKEFNCHSLLVRMKVPPGKVYDPPLRTPPPGLMSAFTQNGALQLKHFYFKYAKKAFQTSFSSKLMANMIDMDKRNVMLGSYEYMSAGFKHVLKAFENELKGKRVTVIGTQVPWVEVMLLNTGVTNVTAVDYNEINIEHPSISFKLVTQLAEEHIKKENKQLDVVVSFSSIEHAGLGRYGDPLNPYGDLEAAAQVWCMLIPGGLFFLGVPAECGKEKGTLVFNGHRIYGEARLQHLTANFIQLQRIIVGDHAIMVLRKPLAN</sequence>
<dbReference type="KEGG" id="lak:106159650"/>
<dbReference type="Gene3D" id="3.40.50.150">
    <property type="entry name" value="Vaccinia Virus protein VP39"/>
    <property type="match status" value="1"/>
</dbReference>
<accession>A0A1S3HZI9</accession>
<dbReference type="Pfam" id="PF03269">
    <property type="entry name" value="DUF268"/>
    <property type="match status" value="1"/>
</dbReference>
<protein>
    <submittedName>
        <fullName evidence="2">Uncharacterized protein LOC106159650</fullName>
    </submittedName>
</protein>
<name>A0A1S3HZI9_LINAN</name>
<dbReference type="InterPro" id="IPR029063">
    <property type="entry name" value="SAM-dependent_MTases_sf"/>
</dbReference>
<organism evidence="1 2">
    <name type="scientific">Lingula anatina</name>
    <name type="common">Brachiopod</name>
    <name type="synonym">Lingula unguis</name>
    <dbReference type="NCBI Taxonomy" id="7574"/>
    <lineage>
        <taxon>Eukaryota</taxon>
        <taxon>Metazoa</taxon>
        <taxon>Spiralia</taxon>
        <taxon>Lophotrochozoa</taxon>
        <taxon>Brachiopoda</taxon>
        <taxon>Linguliformea</taxon>
        <taxon>Lingulata</taxon>
        <taxon>Lingulida</taxon>
        <taxon>Linguloidea</taxon>
        <taxon>Lingulidae</taxon>
        <taxon>Lingula</taxon>
    </lineage>
</organism>
<keyword evidence="1" id="KW-1185">Reference proteome</keyword>
<gene>
    <name evidence="2" type="primary">LOC106159650</name>
</gene>
<evidence type="ECO:0000313" key="1">
    <source>
        <dbReference type="Proteomes" id="UP000085678"/>
    </source>
</evidence>
<dbReference type="InterPro" id="IPR004951">
    <property type="entry name" value="DUF268_CAE_spp"/>
</dbReference>
<dbReference type="GeneID" id="106159650"/>
<proteinExistence type="predicted"/>
<dbReference type="OrthoDB" id="428346at2759"/>
<dbReference type="SUPFAM" id="SSF53335">
    <property type="entry name" value="S-adenosyl-L-methionine-dependent methyltransferases"/>
    <property type="match status" value="1"/>
</dbReference>
<dbReference type="RefSeq" id="XP_013391430.1">
    <property type="nucleotide sequence ID" value="XM_013535976.1"/>
</dbReference>